<protein>
    <recommendedName>
        <fullName evidence="5">glycine hydroxymethyltransferase</fullName>
        <ecNumber evidence="5">2.1.2.1</ecNumber>
    </recommendedName>
</protein>
<proteinExistence type="inferred from homology"/>
<evidence type="ECO:0000256" key="1">
    <source>
        <dbReference type="ARBA" id="ARBA00001528"/>
    </source>
</evidence>
<dbReference type="Gene3D" id="3.90.1150.10">
    <property type="entry name" value="Aspartate Aminotransferase, domain 1"/>
    <property type="match status" value="2"/>
</dbReference>
<comment type="similarity">
    <text evidence="4">Belongs to the SHMT family.</text>
</comment>
<dbReference type="InParanoid" id="A0A2K1JQW3"/>
<dbReference type="InterPro" id="IPR015424">
    <property type="entry name" value="PyrdxlP-dep_Trfase"/>
</dbReference>
<feature type="modified residue" description="N6-(pyridoxal phosphate)lysine" evidence="7">
    <location>
        <position position="300"/>
    </location>
</feature>
<dbReference type="FunCoup" id="A0A2K1JQW3">
    <property type="interactions" value="1210"/>
</dbReference>
<dbReference type="GO" id="GO:0046653">
    <property type="term" value="P:tetrahydrofolate metabolic process"/>
    <property type="evidence" value="ECO:0000318"/>
    <property type="project" value="GO_Central"/>
</dbReference>
<reference evidence="10 12" key="1">
    <citation type="journal article" date="2008" name="Science">
        <title>The Physcomitrella genome reveals evolutionary insights into the conquest of land by plants.</title>
        <authorList>
            <person name="Rensing S."/>
            <person name="Lang D."/>
            <person name="Zimmer A."/>
            <person name="Terry A."/>
            <person name="Salamov A."/>
            <person name="Shapiro H."/>
            <person name="Nishiyama T."/>
            <person name="Perroud P.-F."/>
            <person name="Lindquist E."/>
            <person name="Kamisugi Y."/>
            <person name="Tanahashi T."/>
            <person name="Sakakibara K."/>
            <person name="Fujita T."/>
            <person name="Oishi K."/>
            <person name="Shin-I T."/>
            <person name="Kuroki Y."/>
            <person name="Toyoda A."/>
            <person name="Suzuki Y."/>
            <person name="Hashimoto A."/>
            <person name="Yamaguchi K."/>
            <person name="Sugano A."/>
            <person name="Kohara Y."/>
            <person name="Fujiyama A."/>
            <person name="Anterola A."/>
            <person name="Aoki S."/>
            <person name="Ashton N."/>
            <person name="Barbazuk W.B."/>
            <person name="Barker E."/>
            <person name="Bennetzen J."/>
            <person name="Bezanilla M."/>
            <person name="Blankenship R."/>
            <person name="Cho S.H."/>
            <person name="Dutcher S."/>
            <person name="Estelle M."/>
            <person name="Fawcett J.A."/>
            <person name="Gundlach H."/>
            <person name="Hanada K."/>
            <person name="Heyl A."/>
            <person name="Hicks K.A."/>
            <person name="Hugh J."/>
            <person name="Lohr M."/>
            <person name="Mayer K."/>
            <person name="Melkozernov A."/>
            <person name="Murata T."/>
            <person name="Nelson D."/>
            <person name="Pils B."/>
            <person name="Prigge M."/>
            <person name="Reiss B."/>
            <person name="Renner T."/>
            <person name="Rombauts S."/>
            <person name="Rushton P."/>
            <person name="Sanderfoot A."/>
            <person name="Schween G."/>
            <person name="Shiu S.-H."/>
            <person name="Stueber K."/>
            <person name="Theodoulou F.L."/>
            <person name="Tu H."/>
            <person name="Van de Peer Y."/>
            <person name="Verrier P.J."/>
            <person name="Waters E."/>
            <person name="Wood A."/>
            <person name="Yang L."/>
            <person name="Cove D."/>
            <person name="Cuming A."/>
            <person name="Hasebe M."/>
            <person name="Lucas S."/>
            <person name="Mishler D.B."/>
            <person name="Reski R."/>
            <person name="Grigoriev I."/>
            <person name="Quatrano R.S."/>
            <person name="Boore J.L."/>
        </authorList>
    </citation>
    <scope>NUCLEOTIDE SEQUENCE [LARGE SCALE GENOMIC DNA]</scope>
    <source>
        <strain evidence="11 12">cv. Gransden 2004</strain>
    </source>
</reference>
<reference evidence="10 12" key="2">
    <citation type="journal article" date="2018" name="Plant J.">
        <title>The Physcomitrella patens chromosome-scale assembly reveals moss genome structure and evolution.</title>
        <authorList>
            <person name="Lang D."/>
            <person name="Ullrich K.K."/>
            <person name="Murat F."/>
            <person name="Fuchs J."/>
            <person name="Jenkins J."/>
            <person name="Haas F.B."/>
            <person name="Piednoel M."/>
            <person name="Gundlach H."/>
            <person name="Van Bel M."/>
            <person name="Meyberg R."/>
            <person name="Vives C."/>
            <person name="Morata J."/>
            <person name="Symeonidi A."/>
            <person name="Hiss M."/>
            <person name="Muchero W."/>
            <person name="Kamisugi Y."/>
            <person name="Saleh O."/>
            <person name="Blanc G."/>
            <person name="Decker E.L."/>
            <person name="van Gessel N."/>
            <person name="Grimwood J."/>
            <person name="Hayes R.D."/>
            <person name="Graham S.W."/>
            <person name="Gunter L.E."/>
            <person name="McDaniel S.F."/>
            <person name="Hoernstein S.N.W."/>
            <person name="Larsson A."/>
            <person name="Li F.W."/>
            <person name="Perroud P.F."/>
            <person name="Phillips J."/>
            <person name="Ranjan P."/>
            <person name="Rokshar D.S."/>
            <person name="Rothfels C.J."/>
            <person name="Schneider L."/>
            <person name="Shu S."/>
            <person name="Stevenson D.W."/>
            <person name="Thummler F."/>
            <person name="Tillich M."/>
            <person name="Villarreal Aguilar J.C."/>
            <person name="Widiez T."/>
            <person name="Wong G.K."/>
            <person name="Wymore A."/>
            <person name="Zhang Y."/>
            <person name="Zimmer A.D."/>
            <person name="Quatrano R.S."/>
            <person name="Mayer K.F.X."/>
            <person name="Goodstein D."/>
            <person name="Casacuberta J.M."/>
            <person name="Vandepoele K."/>
            <person name="Reski R."/>
            <person name="Cuming A.C."/>
            <person name="Tuskan G.A."/>
            <person name="Maumus F."/>
            <person name="Salse J."/>
            <person name="Schmutz J."/>
            <person name="Rensing S.A."/>
        </authorList>
    </citation>
    <scope>NUCLEOTIDE SEQUENCE [LARGE SCALE GENOMIC DNA]</scope>
    <source>
        <strain evidence="11 12">cv. Gransden 2004</strain>
    </source>
</reference>
<evidence type="ECO:0000256" key="6">
    <source>
        <dbReference type="ARBA" id="ARBA00022898"/>
    </source>
</evidence>
<dbReference type="Proteomes" id="UP000006727">
    <property type="component" value="Chromosome 12"/>
</dbReference>
<evidence type="ECO:0000313" key="11">
    <source>
        <dbReference type="EnsemblPlants" id="Pp3c12_14950V3.1"/>
    </source>
</evidence>
<dbReference type="EC" id="2.1.2.1" evidence="5"/>
<sequence length="519" mass="57202">MQVTTRDGNQLFFPGSCGSLGFSHGSQFRTPPAPSPSSAQQSPVVYQTSPLVASEHLQNGIPRALPNHSSSIGNRGAKNQTPFQYHDHKERRRGVRDWGNKPLSDVDPDLYYIMEREKHRQWRGIELIASENFTSLAVFEALGSHLTNKYSEGLPGSRYYKGNEHIDQIESLCCSRALAAFHLDPGKWGVNIQPYSCSSANFAVFTACLQPNDRIMGLDVLGGKKISAASTYFQTLPFKVHPETGLIVYEKMEELALLYLADKIHAFLMCDMAHISGLIAAQECDCPFDYCDVVTSTTHKSLRGPWGGIVFFRKGLKAPGKSGDTASVNLEKEINFAIHPTLQGGPDNNHTAALAVSLKQVCSNEYKEYIQQVKKNAQALAEGLKRRGCKLVTDGTNNHLLLWDLRLFGITGNLLEEVCEACHITVNKNAVYGDSSSWQPGGVRIGTPTMTSRGCNEGDFDTIAEFLYRAMQIAANLNKGNSKTQSKNEVLGNGEILELRSKIEEFATAFEMPGFDVPQ</sequence>
<feature type="compositionally biased region" description="Polar residues" evidence="8">
    <location>
        <begin position="67"/>
        <end position="83"/>
    </location>
</feature>
<dbReference type="STRING" id="3218.A0A2K1JQW3"/>
<dbReference type="GO" id="GO:0030170">
    <property type="term" value="F:pyridoxal phosphate binding"/>
    <property type="evidence" value="ECO:0000318"/>
    <property type="project" value="GO_Central"/>
</dbReference>
<name>A0A2K1JQW3_PHYPA</name>
<dbReference type="InterPro" id="IPR015421">
    <property type="entry name" value="PyrdxlP-dep_Trfase_major"/>
</dbReference>
<accession>A0A2K1JQW3</accession>
<organism evidence="10">
    <name type="scientific">Physcomitrium patens</name>
    <name type="common">Spreading-leaved earth moss</name>
    <name type="synonym">Physcomitrella patens</name>
    <dbReference type="NCBI Taxonomy" id="3218"/>
    <lineage>
        <taxon>Eukaryota</taxon>
        <taxon>Viridiplantae</taxon>
        <taxon>Streptophyta</taxon>
        <taxon>Embryophyta</taxon>
        <taxon>Bryophyta</taxon>
        <taxon>Bryophytina</taxon>
        <taxon>Bryopsida</taxon>
        <taxon>Funariidae</taxon>
        <taxon>Funariales</taxon>
        <taxon>Funariaceae</taxon>
        <taxon>Physcomitrium</taxon>
    </lineage>
</organism>
<feature type="region of interest" description="Disordered" evidence="8">
    <location>
        <begin position="23"/>
        <end position="45"/>
    </location>
</feature>
<dbReference type="SUPFAM" id="SSF53383">
    <property type="entry name" value="PLP-dependent transferases"/>
    <property type="match status" value="1"/>
</dbReference>
<feature type="region of interest" description="Disordered" evidence="8">
    <location>
        <begin position="61"/>
        <end position="99"/>
    </location>
</feature>
<dbReference type="Pfam" id="PF00464">
    <property type="entry name" value="SHMT"/>
    <property type="match status" value="2"/>
</dbReference>
<feature type="domain" description="Serine hydroxymethyltransferase-like" evidence="9">
    <location>
        <begin position="260"/>
        <end position="466"/>
    </location>
</feature>
<comment type="catalytic activity">
    <reaction evidence="1">
        <text>(6R)-5,10-methylene-5,6,7,8-tetrahydrofolate + glycine + H2O = (6S)-5,6,7,8-tetrahydrofolate + L-serine</text>
        <dbReference type="Rhea" id="RHEA:15481"/>
        <dbReference type="ChEBI" id="CHEBI:15377"/>
        <dbReference type="ChEBI" id="CHEBI:15636"/>
        <dbReference type="ChEBI" id="CHEBI:33384"/>
        <dbReference type="ChEBI" id="CHEBI:57305"/>
        <dbReference type="ChEBI" id="CHEBI:57453"/>
        <dbReference type="EC" id="2.1.2.1"/>
    </reaction>
</comment>
<dbReference type="InterPro" id="IPR001085">
    <property type="entry name" value="Ser_HO-MeTrfase"/>
</dbReference>
<comment type="pathway">
    <text evidence="3">One-carbon metabolism; tetrahydrofolate interconversion.</text>
</comment>
<feature type="domain" description="Serine hydroxymethyltransferase-like" evidence="9">
    <location>
        <begin position="103"/>
        <end position="257"/>
    </location>
</feature>
<keyword evidence="12" id="KW-1185">Reference proteome</keyword>
<reference evidence="11" key="3">
    <citation type="submission" date="2020-12" db="UniProtKB">
        <authorList>
            <consortium name="EnsemblPlants"/>
        </authorList>
    </citation>
    <scope>IDENTIFICATION</scope>
</reference>
<dbReference type="GO" id="GO:0005737">
    <property type="term" value="C:cytoplasm"/>
    <property type="evidence" value="ECO:0000318"/>
    <property type="project" value="GO_Central"/>
</dbReference>
<evidence type="ECO:0000313" key="10">
    <source>
        <dbReference type="EMBL" id="PNR43929.1"/>
    </source>
</evidence>
<evidence type="ECO:0000256" key="3">
    <source>
        <dbReference type="ARBA" id="ARBA00004777"/>
    </source>
</evidence>
<dbReference type="PaxDb" id="3218-PP1S70_129V6.1"/>
<dbReference type="PIRSF" id="PIRSF000412">
    <property type="entry name" value="SHMT"/>
    <property type="match status" value="1"/>
</dbReference>
<dbReference type="EMBL" id="ABEU02000012">
    <property type="protein sequence ID" value="PNR43929.1"/>
    <property type="molecule type" value="Genomic_DNA"/>
</dbReference>
<evidence type="ECO:0000259" key="9">
    <source>
        <dbReference type="Pfam" id="PF00464"/>
    </source>
</evidence>
<dbReference type="Gramene" id="Pp3c12_14950V3.1">
    <property type="protein sequence ID" value="Pp3c12_14950V3.1"/>
    <property type="gene ID" value="Pp3c12_14950"/>
</dbReference>
<dbReference type="PANTHER" id="PTHR11680">
    <property type="entry name" value="SERINE HYDROXYMETHYLTRANSFERASE"/>
    <property type="match status" value="1"/>
</dbReference>
<dbReference type="Gene3D" id="3.40.640.10">
    <property type="entry name" value="Type I PLP-dependent aspartate aminotransferase-like (Major domain)"/>
    <property type="match status" value="2"/>
</dbReference>
<dbReference type="GO" id="GO:0035999">
    <property type="term" value="P:tetrahydrofolate interconversion"/>
    <property type="evidence" value="ECO:0007669"/>
    <property type="project" value="UniProtKB-UniPathway"/>
</dbReference>
<evidence type="ECO:0000256" key="5">
    <source>
        <dbReference type="ARBA" id="ARBA00012256"/>
    </source>
</evidence>
<evidence type="ECO:0000256" key="8">
    <source>
        <dbReference type="SAM" id="MobiDB-lite"/>
    </source>
</evidence>
<dbReference type="EnsemblPlants" id="Pp3c12_14950V3.1">
    <property type="protein sequence ID" value="Pp3c12_14950V3.1"/>
    <property type="gene ID" value="Pp3c12_14950"/>
</dbReference>
<evidence type="ECO:0000256" key="4">
    <source>
        <dbReference type="ARBA" id="ARBA00006376"/>
    </source>
</evidence>
<dbReference type="CDD" id="cd00378">
    <property type="entry name" value="SHMT"/>
    <property type="match status" value="1"/>
</dbReference>
<evidence type="ECO:0000256" key="2">
    <source>
        <dbReference type="ARBA" id="ARBA00001933"/>
    </source>
</evidence>
<dbReference type="UniPathway" id="UPA00193"/>
<evidence type="ECO:0000256" key="7">
    <source>
        <dbReference type="PIRSR" id="PIRSR000412-50"/>
    </source>
</evidence>
<dbReference type="InterPro" id="IPR049943">
    <property type="entry name" value="Ser_HO-MeTrfase-like"/>
</dbReference>
<dbReference type="AlphaFoldDB" id="A0A2K1JQW3"/>
<dbReference type="GO" id="GO:0019264">
    <property type="term" value="P:glycine biosynthetic process from serine"/>
    <property type="evidence" value="ECO:0000318"/>
    <property type="project" value="GO_Central"/>
</dbReference>
<comment type="cofactor">
    <cofactor evidence="2 7">
        <name>pyridoxal 5'-phosphate</name>
        <dbReference type="ChEBI" id="CHEBI:597326"/>
    </cofactor>
</comment>
<dbReference type="PANTHER" id="PTHR11680:SF7">
    <property type="entry name" value="SERINE HYDROXYMETHYLTRANSFERASE 7"/>
    <property type="match status" value="1"/>
</dbReference>
<dbReference type="InterPro" id="IPR039429">
    <property type="entry name" value="SHMT-like_dom"/>
</dbReference>
<keyword evidence="6 7" id="KW-0663">Pyridoxal phosphate</keyword>
<evidence type="ECO:0000313" key="12">
    <source>
        <dbReference type="Proteomes" id="UP000006727"/>
    </source>
</evidence>
<dbReference type="GO" id="GO:0004372">
    <property type="term" value="F:glycine hydroxymethyltransferase activity"/>
    <property type="evidence" value="ECO:0000318"/>
    <property type="project" value="GO_Central"/>
</dbReference>
<dbReference type="InterPro" id="IPR015422">
    <property type="entry name" value="PyrdxlP-dep_Trfase_small"/>
</dbReference>
<gene>
    <name evidence="10" type="ORF">PHYPA_016312</name>
</gene>